<sequence>MAIRIHCHIRLPKQHKQRTKSMSELIFSLAAGRSGSAWLAKFLEANLGFPTVHEPFGIDDFGNTMPDIRTMRSFNMRGMDDVVRGFWGRKMASLPKDKPYAETNHTLGKCGLIETLIDHPRCDDTTVIILRRNLAKQCASYIQRNDCGNMTLLWQWYLAPNYRNVILKPESFLKMGVVGTALWYTLEMECRQHYYEQVYGDRVRFVHAQLEDVITPEGARKLLADLGRDQAATLPPKANANVAPPDVGLIDEIDTFLSKTGFDAQALVAQYLEAGFSLDQSHKKQPQVAASS</sequence>
<evidence type="ECO:0000313" key="1">
    <source>
        <dbReference type="EMBL" id="MDE4164612.1"/>
    </source>
</evidence>
<organism evidence="1 2">
    <name type="scientific">Phaeobacter gallaeciensis</name>
    <dbReference type="NCBI Taxonomy" id="60890"/>
    <lineage>
        <taxon>Bacteria</taxon>
        <taxon>Pseudomonadati</taxon>
        <taxon>Pseudomonadota</taxon>
        <taxon>Alphaproteobacteria</taxon>
        <taxon>Rhodobacterales</taxon>
        <taxon>Roseobacteraceae</taxon>
        <taxon>Phaeobacter</taxon>
    </lineage>
</organism>
<protein>
    <recommendedName>
        <fullName evidence="3">Sulfotransferase domain-containing protein</fullName>
    </recommendedName>
</protein>
<dbReference type="Proteomes" id="UP001218364">
    <property type="component" value="Unassembled WGS sequence"/>
</dbReference>
<comment type="caution">
    <text evidence="1">The sequence shown here is derived from an EMBL/GenBank/DDBJ whole genome shotgun (WGS) entry which is preliminary data.</text>
</comment>
<dbReference type="AlphaFoldDB" id="A0ABD4X532"/>
<accession>A0ABD4X532</accession>
<gene>
    <name evidence="1" type="ORF">PXK24_02840</name>
</gene>
<dbReference type="SUPFAM" id="SSF52540">
    <property type="entry name" value="P-loop containing nucleoside triphosphate hydrolases"/>
    <property type="match status" value="1"/>
</dbReference>
<evidence type="ECO:0008006" key="3">
    <source>
        <dbReference type="Google" id="ProtNLM"/>
    </source>
</evidence>
<evidence type="ECO:0000313" key="2">
    <source>
        <dbReference type="Proteomes" id="UP001218364"/>
    </source>
</evidence>
<reference evidence="1 2" key="1">
    <citation type="submission" date="2023-02" db="EMBL/GenBank/DDBJ databases">
        <title>Population genomics of bacteria associated with diatom.</title>
        <authorList>
            <person name="Xie J."/>
            <person name="Wang H."/>
        </authorList>
    </citation>
    <scope>NUCLEOTIDE SEQUENCE [LARGE SCALE GENOMIC DNA]</scope>
    <source>
        <strain evidence="1 2">PT47_8</strain>
    </source>
</reference>
<dbReference type="Gene3D" id="3.40.50.300">
    <property type="entry name" value="P-loop containing nucleotide triphosphate hydrolases"/>
    <property type="match status" value="1"/>
</dbReference>
<proteinExistence type="predicted"/>
<dbReference type="InterPro" id="IPR027417">
    <property type="entry name" value="P-loop_NTPase"/>
</dbReference>
<name>A0ABD4X532_9RHOB</name>
<dbReference type="EMBL" id="JARCJK010000001">
    <property type="protein sequence ID" value="MDE4164612.1"/>
    <property type="molecule type" value="Genomic_DNA"/>
</dbReference>